<proteinExistence type="predicted"/>
<name>A0AB72V8A8_CORGB</name>
<evidence type="ECO:0008006" key="2">
    <source>
        <dbReference type="Google" id="ProtNLM"/>
    </source>
</evidence>
<dbReference type="KEGG" id="cgt:cgR_0490"/>
<protein>
    <recommendedName>
        <fullName evidence="2">Bacterial Pleckstrin homology domain-containing protein</fullName>
    </recommendedName>
</protein>
<reference evidence="1" key="1">
    <citation type="journal article" date="2007" name="Microbiology">
        <title>Comparative analysis of the Corynebacterium glutamicum group and complete genome sequence of strain R.</title>
        <authorList>
            <person name="Yukawa H."/>
            <person name="Omumasaba C.A."/>
            <person name="Nonaka H."/>
            <person name="Kos P."/>
            <person name="Okai N."/>
            <person name="Suzuki N."/>
            <person name="Suda M."/>
            <person name="Tsuge Y."/>
            <person name="Watanabe J."/>
            <person name="Ikeda Y."/>
            <person name="Vertes A.A."/>
            <person name="Inui M."/>
        </authorList>
    </citation>
    <scope>NUCLEOTIDE SEQUENCE</scope>
    <source>
        <strain evidence="1">R</strain>
    </source>
</reference>
<accession>A0AB72V8A8</accession>
<dbReference type="Proteomes" id="UP000006698">
    <property type="component" value="Chromosome"/>
</dbReference>
<dbReference type="EMBL" id="AP009044">
    <property type="protein sequence ID" value="BAF53457.1"/>
    <property type="molecule type" value="Genomic_DNA"/>
</dbReference>
<organism evidence="1">
    <name type="scientific">Corynebacterium glutamicum (strain R)</name>
    <dbReference type="NCBI Taxonomy" id="340322"/>
    <lineage>
        <taxon>Bacteria</taxon>
        <taxon>Bacillati</taxon>
        <taxon>Actinomycetota</taxon>
        <taxon>Actinomycetes</taxon>
        <taxon>Mycobacteriales</taxon>
        <taxon>Corynebacteriaceae</taxon>
        <taxon>Corynebacterium</taxon>
    </lineage>
</organism>
<evidence type="ECO:0000313" key="1">
    <source>
        <dbReference type="EMBL" id="BAF53457.1"/>
    </source>
</evidence>
<dbReference type="AlphaFoldDB" id="A0AB72V8A8"/>
<sequence length="124" mass="14167">MIVVAELRINNRIVTVHLSWWEKLSARRSHLRIPRKAIRNIQVVDNVISSVDRPIKRTGRLRIPGVFVAGTHAYVNETLSENEFSMCRKNEPGLVIELENISIDRIVISTPDAHRYADELMAAV</sequence>
<gene>
    <name evidence="1" type="ordered locus">cgR_0490</name>
</gene>